<comment type="caution">
    <text evidence="3">The sequence shown here is derived from an EMBL/GenBank/DDBJ whole genome shotgun (WGS) entry which is preliminary data.</text>
</comment>
<protein>
    <submittedName>
        <fullName evidence="3">Pentapeptide repeat protein</fullName>
    </submittedName>
</protein>
<keyword evidence="2" id="KW-1133">Transmembrane helix</keyword>
<name>A0A370GYH8_9NOCA</name>
<organism evidence="3 4">
    <name type="scientific">Nocardia mexicana</name>
    <dbReference type="NCBI Taxonomy" id="279262"/>
    <lineage>
        <taxon>Bacteria</taxon>
        <taxon>Bacillati</taxon>
        <taxon>Actinomycetota</taxon>
        <taxon>Actinomycetes</taxon>
        <taxon>Mycobacteriales</taxon>
        <taxon>Nocardiaceae</taxon>
        <taxon>Nocardia</taxon>
    </lineage>
</organism>
<evidence type="ECO:0000256" key="1">
    <source>
        <dbReference type="SAM" id="MobiDB-lite"/>
    </source>
</evidence>
<dbReference type="RefSeq" id="WP_169814305.1">
    <property type="nucleotide sequence ID" value="NZ_QQAZ01000008.1"/>
</dbReference>
<sequence>MTNGPERPATTGHDKAPPSTTVPPQRIAQAIHRVFAWSGWASVASIATTIAALTALWFSGQSLRATDNQYALSQQTAVTDRFQKAVEQLTTDKLDARLAAIYLLERLAKDSPPDHPTIYSVLASFVRSQSPVWQCRTVGPPGKPGRLDFDVQTAVTVIGRRDARNDRFDIPIDLSDTCLTGLQLRGRPHSTGVDLPNLRRVNLTGANLTGATLFADLTGATLNRANLNGAFLASAKLAQVDGLDGTGDSVYYDEQTRWPTGFMPPPPIPVP</sequence>
<dbReference type="AlphaFoldDB" id="A0A370GYH8"/>
<gene>
    <name evidence="3" type="ORF">DFR68_108385</name>
</gene>
<feature type="transmembrane region" description="Helical" evidence="2">
    <location>
        <begin position="34"/>
        <end position="58"/>
    </location>
</feature>
<dbReference type="Pfam" id="PF00805">
    <property type="entry name" value="Pentapeptide"/>
    <property type="match status" value="2"/>
</dbReference>
<dbReference type="SUPFAM" id="SSF141571">
    <property type="entry name" value="Pentapeptide repeat-like"/>
    <property type="match status" value="1"/>
</dbReference>
<reference evidence="3 4" key="1">
    <citation type="submission" date="2018-07" db="EMBL/GenBank/DDBJ databases">
        <title>Genomic Encyclopedia of Type Strains, Phase IV (KMG-IV): sequencing the most valuable type-strain genomes for metagenomic binning, comparative biology and taxonomic classification.</title>
        <authorList>
            <person name="Goeker M."/>
        </authorList>
    </citation>
    <scope>NUCLEOTIDE SEQUENCE [LARGE SCALE GENOMIC DNA]</scope>
    <source>
        <strain evidence="3 4">DSM 44952</strain>
    </source>
</reference>
<keyword evidence="2" id="KW-0812">Transmembrane</keyword>
<dbReference type="Proteomes" id="UP000255355">
    <property type="component" value="Unassembled WGS sequence"/>
</dbReference>
<accession>A0A370GYH8</accession>
<dbReference type="STRING" id="1210089.GCA_001613165_04503"/>
<evidence type="ECO:0000256" key="2">
    <source>
        <dbReference type="SAM" id="Phobius"/>
    </source>
</evidence>
<feature type="region of interest" description="Disordered" evidence="1">
    <location>
        <begin position="1"/>
        <end position="23"/>
    </location>
</feature>
<evidence type="ECO:0000313" key="4">
    <source>
        <dbReference type="Proteomes" id="UP000255355"/>
    </source>
</evidence>
<dbReference type="InterPro" id="IPR001646">
    <property type="entry name" value="5peptide_repeat"/>
</dbReference>
<keyword evidence="2" id="KW-0472">Membrane</keyword>
<evidence type="ECO:0000313" key="3">
    <source>
        <dbReference type="EMBL" id="RDI48549.1"/>
    </source>
</evidence>
<proteinExistence type="predicted"/>
<dbReference type="EMBL" id="QQAZ01000008">
    <property type="protein sequence ID" value="RDI48549.1"/>
    <property type="molecule type" value="Genomic_DNA"/>
</dbReference>
<dbReference type="Gene3D" id="2.160.20.80">
    <property type="entry name" value="E3 ubiquitin-protein ligase SopA"/>
    <property type="match status" value="1"/>
</dbReference>
<keyword evidence="4" id="KW-1185">Reference proteome</keyword>